<gene>
    <name evidence="1" type="ORF">NUW58_g7954</name>
</gene>
<name>A0ACC1NDL3_9PEZI</name>
<proteinExistence type="predicted"/>
<reference evidence="1" key="1">
    <citation type="submission" date="2022-10" db="EMBL/GenBank/DDBJ databases">
        <title>Genome Sequence of Xylaria curta.</title>
        <authorList>
            <person name="Buettner E."/>
        </authorList>
    </citation>
    <scope>NUCLEOTIDE SEQUENCE</scope>
    <source>
        <strain evidence="1">Babe10</strain>
    </source>
</reference>
<comment type="caution">
    <text evidence="1">The sequence shown here is derived from an EMBL/GenBank/DDBJ whole genome shotgun (WGS) entry which is preliminary data.</text>
</comment>
<dbReference type="EMBL" id="JAPDGR010002230">
    <property type="protein sequence ID" value="KAJ2976967.1"/>
    <property type="molecule type" value="Genomic_DNA"/>
</dbReference>
<evidence type="ECO:0000313" key="2">
    <source>
        <dbReference type="Proteomes" id="UP001143856"/>
    </source>
</evidence>
<accession>A0ACC1NDL3</accession>
<evidence type="ECO:0000313" key="1">
    <source>
        <dbReference type="EMBL" id="KAJ2976967.1"/>
    </source>
</evidence>
<sequence>MGICNFNLNSLQGLGLGNQIQLLLQLQQLQQLQSLGLVNSFAVDQLIQREILSRTFNLNIIKRSIDASVKQASRGKKRTTMLKRQCANVGNNGAGQVGQGQAGQDQANQGQVNQGQANQDQANQGQENQDQEKEGEAGAEVEQGNAAEEEKNNAEDENPEGIEVP</sequence>
<keyword evidence="2" id="KW-1185">Reference proteome</keyword>
<protein>
    <submittedName>
        <fullName evidence="1">Uncharacterized protein</fullName>
    </submittedName>
</protein>
<dbReference type="Proteomes" id="UP001143856">
    <property type="component" value="Unassembled WGS sequence"/>
</dbReference>
<organism evidence="1 2">
    <name type="scientific">Xylaria curta</name>
    <dbReference type="NCBI Taxonomy" id="42375"/>
    <lineage>
        <taxon>Eukaryota</taxon>
        <taxon>Fungi</taxon>
        <taxon>Dikarya</taxon>
        <taxon>Ascomycota</taxon>
        <taxon>Pezizomycotina</taxon>
        <taxon>Sordariomycetes</taxon>
        <taxon>Xylariomycetidae</taxon>
        <taxon>Xylariales</taxon>
        <taxon>Xylariaceae</taxon>
        <taxon>Xylaria</taxon>
    </lineage>
</organism>